<evidence type="ECO:0000259" key="5">
    <source>
        <dbReference type="Pfam" id="PF24827"/>
    </source>
</evidence>
<dbReference type="InterPro" id="IPR055438">
    <property type="entry name" value="AstE_AspA_cat"/>
</dbReference>
<dbReference type="SUPFAM" id="SSF53187">
    <property type="entry name" value="Zn-dependent exopeptidases"/>
    <property type="match status" value="1"/>
</dbReference>
<evidence type="ECO:0000313" key="7">
    <source>
        <dbReference type="Proteomes" id="UP001652445"/>
    </source>
</evidence>
<dbReference type="PANTHER" id="PTHR37326:SF1">
    <property type="entry name" value="BLL3975 PROTEIN"/>
    <property type="match status" value="1"/>
</dbReference>
<comment type="cofactor">
    <cofactor evidence="1">
        <name>Zn(2+)</name>
        <dbReference type="ChEBI" id="CHEBI:29105"/>
    </cofactor>
</comment>
<keyword evidence="2" id="KW-0479">Metal-binding</keyword>
<dbReference type="Pfam" id="PF24827">
    <property type="entry name" value="AstE_AspA_cat"/>
    <property type="match status" value="1"/>
</dbReference>
<comment type="caution">
    <text evidence="6">The sequence shown here is derived from an EMBL/GenBank/DDBJ whole genome shotgun (WGS) entry which is preliminary data.</text>
</comment>
<dbReference type="Gene3D" id="3.40.630.10">
    <property type="entry name" value="Zn peptidases"/>
    <property type="match status" value="1"/>
</dbReference>
<organism evidence="6 7">
    <name type="scientific">Paenibacillus baimaensis</name>
    <dbReference type="NCBI Taxonomy" id="2982185"/>
    <lineage>
        <taxon>Bacteria</taxon>
        <taxon>Bacillati</taxon>
        <taxon>Bacillota</taxon>
        <taxon>Bacilli</taxon>
        <taxon>Bacillales</taxon>
        <taxon>Paenibacillaceae</taxon>
        <taxon>Paenibacillus</taxon>
    </lineage>
</organism>
<dbReference type="InterPro" id="IPR053138">
    <property type="entry name" value="N-alpha-Ac-DABA_deacetylase"/>
</dbReference>
<evidence type="ECO:0000313" key="6">
    <source>
        <dbReference type="EMBL" id="MCU6793846.1"/>
    </source>
</evidence>
<evidence type="ECO:0000256" key="4">
    <source>
        <dbReference type="ARBA" id="ARBA00022833"/>
    </source>
</evidence>
<dbReference type="PANTHER" id="PTHR37326">
    <property type="entry name" value="BLL3975 PROTEIN"/>
    <property type="match status" value="1"/>
</dbReference>
<reference evidence="6 7" key="1">
    <citation type="submission" date="2022-09" db="EMBL/GenBank/DDBJ databases">
        <authorList>
            <person name="Han X.L."/>
            <person name="Wang Q."/>
            <person name="Lu T."/>
        </authorList>
    </citation>
    <scope>NUCLEOTIDE SEQUENCE [LARGE SCALE GENOMIC DNA]</scope>
    <source>
        <strain evidence="6 7">WQ 127069</strain>
    </source>
</reference>
<dbReference type="RefSeq" id="WP_262685070.1">
    <property type="nucleotide sequence ID" value="NZ_JAOQIO010000069.1"/>
</dbReference>
<evidence type="ECO:0000256" key="2">
    <source>
        <dbReference type="ARBA" id="ARBA00022723"/>
    </source>
</evidence>
<accession>A0ABT2UGT2</accession>
<keyword evidence="7" id="KW-1185">Reference proteome</keyword>
<protein>
    <submittedName>
        <fullName evidence="6">M14 family metallopeptidase</fullName>
    </submittedName>
</protein>
<evidence type="ECO:0000256" key="1">
    <source>
        <dbReference type="ARBA" id="ARBA00001947"/>
    </source>
</evidence>
<dbReference type="CDD" id="cd06230">
    <property type="entry name" value="M14_ASTE_ASPA_like"/>
    <property type="match status" value="1"/>
</dbReference>
<proteinExistence type="predicted"/>
<name>A0ABT2UGT2_9BACL</name>
<feature type="domain" description="Succinylglutamate desuccinylase/Aspartoacylase catalytic" evidence="5">
    <location>
        <begin position="93"/>
        <end position="279"/>
    </location>
</feature>
<evidence type="ECO:0000256" key="3">
    <source>
        <dbReference type="ARBA" id="ARBA00022801"/>
    </source>
</evidence>
<gene>
    <name evidence="6" type="ORF">OB236_17225</name>
</gene>
<dbReference type="Proteomes" id="UP001652445">
    <property type="component" value="Unassembled WGS sequence"/>
</dbReference>
<dbReference type="EMBL" id="JAOQIO010000069">
    <property type="protein sequence ID" value="MCU6793846.1"/>
    <property type="molecule type" value="Genomic_DNA"/>
</dbReference>
<keyword evidence="4" id="KW-0862">Zinc</keyword>
<keyword evidence="3" id="KW-0378">Hydrolase</keyword>
<sequence length="379" mass="41875">MSILCWHIDGLKPESHLKVLYDPLHGTERIGLMKAGIEEAQGMADERSLETEHHFDWNQYERGTKGSSSLTFRVHPDTDLTLPVLQITGEKEGPSLLVFAGIHGDEYEGIDTILRLYNQLSPQDVIGRLVMLPTANPLAYRGGTRISPDDDVNLARAFPGDPERSITQQLAYVLHHQFIAHADFLLDLHSGGTHYAVATMVGYYHDEHSELGQRSRAAAIAFGMDLLWAHSTIAAGRSISSAQSLGIPWLYTEAYGGRRIRQQDSDSFYTGSLRLMNHLKMLVAPDQRELGKSPASIQTIYGDGNFDASVVSEAEGFFIPRVKLMSEVHLGDLIGTIYALSGESLQEVRAYADGFLVMMVGTPIVKRGEPIYLLAASHE</sequence>